<dbReference type="GeneID" id="64672230"/>
<dbReference type="RefSeq" id="XP_041217264.1">
    <property type="nucleotide sequence ID" value="XM_041377932.1"/>
</dbReference>
<feature type="region of interest" description="Disordered" evidence="1">
    <location>
        <begin position="231"/>
        <end position="318"/>
    </location>
</feature>
<dbReference type="EMBL" id="JABBWK010000174">
    <property type="protein sequence ID" value="KAG1888945.1"/>
    <property type="molecule type" value="Genomic_DNA"/>
</dbReference>
<evidence type="ECO:0000313" key="3">
    <source>
        <dbReference type="Proteomes" id="UP001195769"/>
    </source>
</evidence>
<feature type="compositionally biased region" description="Polar residues" evidence="1">
    <location>
        <begin position="284"/>
        <end position="299"/>
    </location>
</feature>
<accession>A0AAD4HCN4</accession>
<feature type="compositionally biased region" description="Basic residues" evidence="1">
    <location>
        <begin position="264"/>
        <end position="275"/>
    </location>
</feature>
<feature type="compositionally biased region" description="Low complexity" evidence="1">
    <location>
        <begin position="426"/>
        <end position="437"/>
    </location>
</feature>
<dbReference type="Proteomes" id="UP001195769">
    <property type="component" value="Unassembled WGS sequence"/>
</dbReference>
<sequence>MTPSEIANKAFDTTLEVVQLLMKHCMKLKESDPAALIISDEIAKRVAKDLKLYGGNATSFSPQLLSFAAVVRQHSKAGRFVSLPDWNSVMDNDPRIKTHPLFHKTVGYRPYLAYPDAEPESSMPSSAVPLEPHSTIGTVVEASTPQQLVTSMAPQLIQLLHVVPEVKPLLVVLEVKPLHVVPEMQLMTSEPPSPAAPGVEPMMSGVRSTITPMVIPELPPQVSIRPVTVGQNKGNIRTARQIFPPTGNQQKRKMDDSEPEPRRASRKPVPKRKRKFESDEEETNATSTIHVKQRGSSVKASHAVNRTDMPPSDFVDDRGFWDAETRPAGWGLDATVATSVEHSVRYHPRKCDKCINMDVPCIVLPDKKFGFTRLACANCDEMKITCAIDGAGVRQRLQAKAQGAAKNTGSNAPLKRSRTRAPKSRAAVTAPVASAPVKRTKPSKRSSSLVLQKGLPDNPPIEVRQGQMNLMPDGANLQAPPNVQVFRSLQLPPVDMLAPIVPSVPAAPSEPEPTARAILQSIHDLGRRFDLLATNERMDALDVRVDSVERKITLRLTALEERFAVSIAHQESLSQSIGNHSMSLRVHSNNPGAHFPRADGSTHPPRHLPEPTIMSWLTHNHAGDEHPGISTIGREYTHAWDQSLTTGMQGDAQASTSSWRPTYFLDPPYIHEPSIASSPLSST</sequence>
<proteinExistence type="predicted"/>
<gene>
    <name evidence="2" type="ORF">F5891DRAFT_987717</name>
</gene>
<evidence type="ECO:0000256" key="1">
    <source>
        <dbReference type="SAM" id="MobiDB-lite"/>
    </source>
</evidence>
<protein>
    <submittedName>
        <fullName evidence="2">Uncharacterized protein</fullName>
    </submittedName>
</protein>
<feature type="compositionally biased region" description="Basic and acidic residues" evidence="1">
    <location>
        <begin position="252"/>
        <end position="263"/>
    </location>
</feature>
<evidence type="ECO:0000313" key="2">
    <source>
        <dbReference type="EMBL" id="KAG1888945.1"/>
    </source>
</evidence>
<comment type="caution">
    <text evidence="2">The sequence shown here is derived from an EMBL/GenBank/DDBJ whole genome shotgun (WGS) entry which is preliminary data.</text>
</comment>
<keyword evidence="3" id="KW-1185">Reference proteome</keyword>
<feature type="region of interest" description="Disordered" evidence="1">
    <location>
        <begin position="402"/>
        <end position="459"/>
    </location>
</feature>
<organism evidence="2 3">
    <name type="scientific">Suillus fuscotomentosus</name>
    <dbReference type="NCBI Taxonomy" id="1912939"/>
    <lineage>
        <taxon>Eukaryota</taxon>
        <taxon>Fungi</taxon>
        <taxon>Dikarya</taxon>
        <taxon>Basidiomycota</taxon>
        <taxon>Agaricomycotina</taxon>
        <taxon>Agaricomycetes</taxon>
        <taxon>Agaricomycetidae</taxon>
        <taxon>Boletales</taxon>
        <taxon>Suillineae</taxon>
        <taxon>Suillaceae</taxon>
        <taxon>Suillus</taxon>
    </lineage>
</organism>
<reference evidence="2" key="1">
    <citation type="journal article" date="2020" name="New Phytol.">
        <title>Comparative genomics reveals dynamic genome evolution in host specialist ectomycorrhizal fungi.</title>
        <authorList>
            <person name="Lofgren L.A."/>
            <person name="Nguyen N.H."/>
            <person name="Vilgalys R."/>
            <person name="Ruytinx J."/>
            <person name="Liao H.L."/>
            <person name="Branco S."/>
            <person name="Kuo A."/>
            <person name="LaButti K."/>
            <person name="Lipzen A."/>
            <person name="Andreopoulos W."/>
            <person name="Pangilinan J."/>
            <person name="Riley R."/>
            <person name="Hundley H."/>
            <person name="Na H."/>
            <person name="Barry K."/>
            <person name="Grigoriev I.V."/>
            <person name="Stajich J.E."/>
            <person name="Kennedy P.G."/>
        </authorList>
    </citation>
    <scope>NUCLEOTIDE SEQUENCE</scope>
    <source>
        <strain evidence="2">FC203</strain>
    </source>
</reference>
<name>A0AAD4HCN4_9AGAM</name>
<dbReference type="AlphaFoldDB" id="A0AAD4HCN4"/>